<evidence type="ECO:0000313" key="14">
    <source>
        <dbReference type="Proteomes" id="UP000232693"/>
    </source>
</evidence>
<evidence type="ECO:0000256" key="5">
    <source>
        <dbReference type="ARBA" id="ARBA00022519"/>
    </source>
</evidence>
<keyword evidence="9" id="KW-0472">Membrane</keyword>
<dbReference type="Gene3D" id="3.30.420.380">
    <property type="match status" value="1"/>
</dbReference>
<dbReference type="CDD" id="cd24017">
    <property type="entry name" value="ASKHA_T2SSL_N"/>
    <property type="match status" value="1"/>
</dbReference>
<keyword evidence="6" id="KW-0812">Transmembrane</keyword>
<name>A0A2K9A7A8_9GAMM</name>
<dbReference type="PIRSF" id="PIRSF015761">
    <property type="entry name" value="Protein_L"/>
    <property type="match status" value="1"/>
</dbReference>
<dbReference type="AlphaFoldDB" id="A0A2K9A7A8"/>
<evidence type="ECO:0000256" key="10">
    <source>
        <dbReference type="PIRNR" id="PIRNR015761"/>
    </source>
</evidence>
<evidence type="ECO:0000256" key="4">
    <source>
        <dbReference type="ARBA" id="ARBA00022475"/>
    </source>
</evidence>
<keyword evidence="7 10" id="KW-0653">Protein transport</keyword>
<sequence length="411" mass="45805">MKDRLFIRLKSDEESLEWGLMTHDESVPKFREQGELLLDDMIALAEQAAQNEVILLLPASRVRCFNVKAPTRNRKQLEKAVPYILEEQVLENVEQQLFALGSINASGMVAVNVVDKNYLEDVLERLKNASIEPDYVVSDASCLPLFDDAWSVLEHDDSILVRQSANEYWSTEADMLSDLISWNLQTQFEENQTVSQAVRIYSPDENTNLLAGIAGLAIQKMPVGNSFEWLCSQFNYSLLNLLQQGFSSQKKHQVNLGQWKIPAIAATALIAVGFVYLISQMIVLNQQKSQYEQQILTSVQQVFPNVNDVNTGLIQVSNRFSTLGGDAASANSFMILLDKSLAAIDPQTIKVSQLEYLSSMAQLSFDVETSDYTTLTAAQNKLEASGMQVEMRNASESGGTWSARISVGVKQ</sequence>
<dbReference type="InterPro" id="IPR025691">
    <property type="entry name" value="GspL_pp_dom"/>
</dbReference>
<gene>
    <name evidence="13" type="ORF">CW740_10790</name>
</gene>
<feature type="domain" description="GspL cytoplasmic actin-ATPase-like" evidence="11">
    <location>
        <begin position="5"/>
        <end position="246"/>
    </location>
</feature>
<dbReference type="Gene3D" id="3.30.1360.100">
    <property type="entry name" value="General secretion pathway protein M, EpsM"/>
    <property type="match status" value="1"/>
</dbReference>
<dbReference type="InterPro" id="IPR007812">
    <property type="entry name" value="T2SS_protein-GspL"/>
</dbReference>
<comment type="function">
    <text evidence="10">Inner membrane component of the type II secretion system required for the energy-dependent secretion of extracellular factors such as proteases and toxins from the periplasm.</text>
</comment>
<comment type="subcellular location">
    <subcellularLocation>
        <location evidence="1">Cell inner membrane</location>
        <topology evidence="1">Single-pass membrane protein</topology>
    </subcellularLocation>
</comment>
<dbReference type="OrthoDB" id="7011844at2"/>
<dbReference type="GO" id="GO:0015628">
    <property type="term" value="P:protein secretion by the type II secretion system"/>
    <property type="evidence" value="ECO:0007669"/>
    <property type="project" value="InterPro"/>
</dbReference>
<keyword evidence="8" id="KW-1133">Transmembrane helix</keyword>
<keyword evidence="3 10" id="KW-0813">Transport</keyword>
<evidence type="ECO:0000256" key="3">
    <source>
        <dbReference type="ARBA" id="ARBA00022448"/>
    </source>
</evidence>
<proteinExistence type="inferred from homology"/>
<evidence type="ECO:0000256" key="9">
    <source>
        <dbReference type="ARBA" id="ARBA00023136"/>
    </source>
</evidence>
<dbReference type="InterPro" id="IPR043129">
    <property type="entry name" value="ATPase_NBD"/>
</dbReference>
<reference evidence="13 14" key="1">
    <citation type="submission" date="2017-12" db="EMBL/GenBank/DDBJ databases">
        <title>Kangiella profundi FT102 completed genome.</title>
        <authorList>
            <person name="Xu J."/>
            <person name="Wang J."/>
            <person name="Lu Y."/>
        </authorList>
    </citation>
    <scope>NUCLEOTIDE SEQUENCE [LARGE SCALE GENOMIC DNA]</scope>
    <source>
        <strain evidence="13 14">FT102</strain>
    </source>
</reference>
<dbReference type="GO" id="GO:0005886">
    <property type="term" value="C:plasma membrane"/>
    <property type="evidence" value="ECO:0007669"/>
    <property type="project" value="UniProtKB-SubCell"/>
</dbReference>
<accession>A0A2K9A7A8</accession>
<evidence type="ECO:0000259" key="12">
    <source>
        <dbReference type="Pfam" id="PF12693"/>
    </source>
</evidence>
<evidence type="ECO:0000313" key="13">
    <source>
        <dbReference type="EMBL" id="AUD79705.1"/>
    </source>
</evidence>
<evidence type="ECO:0000256" key="8">
    <source>
        <dbReference type="ARBA" id="ARBA00022989"/>
    </source>
</evidence>
<dbReference type="GO" id="GO:0015627">
    <property type="term" value="C:type II protein secretion system complex"/>
    <property type="evidence" value="ECO:0007669"/>
    <property type="project" value="InterPro"/>
</dbReference>
<dbReference type="Gene3D" id="3.30.420.370">
    <property type="match status" value="1"/>
</dbReference>
<dbReference type="Pfam" id="PF12693">
    <property type="entry name" value="GspL_C"/>
    <property type="match status" value="1"/>
</dbReference>
<dbReference type="KEGG" id="kpd:CW740_10790"/>
<keyword evidence="4" id="KW-1003">Cell membrane</keyword>
<keyword evidence="14" id="KW-1185">Reference proteome</keyword>
<dbReference type="SUPFAM" id="SSF53067">
    <property type="entry name" value="Actin-like ATPase domain"/>
    <property type="match status" value="2"/>
</dbReference>
<dbReference type="GO" id="GO:0009276">
    <property type="term" value="C:Gram-negative-bacterium-type cell wall"/>
    <property type="evidence" value="ECO:0007669"/>
    <property type="project" value="InterPro"/>
</dbReference>
<protein>
    <recommendedName>
        <fullName evidence="10">Type II secretion system protein L</fullName>
        <shortName evidence="10">T2SS protein L</shortName>
    </recommendedName>
</protein>
<dbReference type="Proteomes" id="UP000232693">
    <property type="component" value="Chromosome"/>
</dbReference>
<comment type="similarity">
    <text evidence="2 10">Belongs to the GSP L family.</text>
</comment>
<evidence type="ECO:0000256" key="1">
    <source>
        <dbReference type="ARBA" id="ARBA00004377"/>
    </source>
</evidence>
<dbReference type="InterPro" id="IPR024230">
    <property type="entry name" value="GspL_cyto_dom"/>
</dbReference>
<dbReference type="Pfam" id="PF05134">
    <property type="entry name" value="T2SSL"/>
    <property type="match status" value="1"/>
</dbReference>
<evidence type="ECO:0000256" key="7">
    <source>
        <dbReference type="ARBA" id="ARBA00022927"/>
    </source>
</evidence>
<evidence type="ECO:0000256" key="2">
    <source>
        <dbReference type="ARBA" id="ARBA00005318"/>
    </source>
</evidence>
<organism evidence="13 14">
    <name type="scientific">Kangiella profundi</name>
    <dbReference type="NCBI Taxonomy" id="1561924"/>
    <lineage>
        <taxon>Bacteria</taxon>
        <taxon>Pseudomonadati</taxon>
        <taxon>Pseudomonadota</taxon>
        <taxon>Gammaproteobacteria</taxon>
        <taxon>Kangiellales</taxon>
        <taxon>Kangiellaceae</taxon>
        <taxon>Kangiella</taxon>
    </lineage>
</organism>
<feature type="domain" description="GspL periplasmic" evidence="12">
    <location>
        <begin position="255"/>
        <end position="408"/>
    </location>
</feature>
<dbReference type="NCBIfam" id="TIGR01709">
    <property type="entry name" value="typeII_sec_gspL"/>
    <property type="match status" value="1"/>
</dbReference>
<evidence type="ECO:0000259" key="11">
    <source>
        <dbReference type="Pfam" id="PF05134"/>
    </source>
</evidence>
<keyword evidence="5" id="KW-0997">Cell inner membrane</keyword>
<dbReference type="EMBL" id="CP025120">
    <property type="protein sequence ID" value="AUD79705.1"/>
    <property type="molecule type" value="Genomic_DNA"/>
</dbReference>
<evidence type="ECO:0000256" key="6">
    <source>
        <dbReference type="ARBA" id="ARBA00022692"/>
    </source>
</evidence>
<dbReference type="RefSeq" id="WP_106647504.1">
    <property type="nucleotide sequence ID" value="NZ_BMGO01000001.1"/>
</dbReference>